<name>A0A3M2S965_9HYPO</name>
<organism evidence="9 10">
    <name type="scientific">Fusarium kuroshium</name>
    <dbReference type="NCBI Taxonomy" id="2010991"/>
    <lineage>
        <taxon>Eukaryota</taxon>
        <taxon>Fungi</taxon>
        <taxon>Dikarya</taxon>
        <taxon>Ascomycota</taxon>
        <taxon>Pezizomycotina</taxon>
        <taxon>Sordariomycetes</taxon>
        <taxon>Hypocreomycetidae</taxon>
        <taxon>Hypocreales</taxon>
        <taxon>Nectriaceae</taxon>
        <taxon>Fusarium</taxon>
        <taxon>Fusarium solani species complex</taxon>
    </lineage>
</organism>
<evidence type="ECO:0000256" key="7">
    <source>
        <dbReference type="SAM" id="Phobius"/>
    </source>
</evidence>
<keyword evidence="3 7" id="KW-1133">Transmembrane helix</keyword>
<dbReference type="AlphaFoldDB" id="A0A3M2S965"/>
<evidence type="ECO:0000313" key="10">
    <source>
        <dbReference type="Proteomes" id="UP000277212"/>
    </source>
</evidence>
<feature type="transmembrane region" description="Helical" evidence="7">
    <location>
        <begin position="257"/>
        <end position="281"/>
    </location>
</feature>
<feature type="transmembrane region" description="Helical" evidence="7">
    <location>
        <begin position="109"/>
        <end position="130"/>
    </location>
</feature>
<dbReference type="Proteomes" id="UP000277212">
    <property type="component" value="Unassembled WGS sequence"/>
</dbReference>
<feature type="transmembrane region" description="Helical" evidence="7">
    <location>
        <begin position="187"/>
        <end position="211"/>
    </location>
</feature>
<dbReference type="GO" id="GO:0016020">
    <property type="term" value="C:membrane"/>
    <property type="evidence" value="ECO:0007669"/>
    <property type="project" value="UniProtKB-SubCell"/>
</dbReference>
<evidence type="ECO:0000256" key="4">
    <source>
        <dbReference type="ARBA" id="ARBA00023136"/>
    </source>
</evidence>
<evidence type="ECO:0000313" key="9">
    <source>
        <dbReference type="EMBL" id="RMJ14056.1"/>
    </source>
</evidence>
<keyword evidence="2 7" id="KW-0812">Transmembrane</keyword>
<feature type="transmembrane region" description="Helical" evidence="7">
    <location>
        <begin position="223"/>
        <end position="245"/>
    </location>
</feature>
<comment type="similarity">
    <text evidence="5">Belongs to the SAT4 family.</text>
</comment>
<feature type="region of interest" description="Disordered" evidence="6">
    <location>
        <begin position="353"/>
        <end position="397"/>
    </location>
</feature>
<evidence type="ECO:0000256" key="1">
    <source>
        <dbReference type="ARBA" id="ARBA00004141"/>
    </source>
</evidence>
<protein>
    <recommendedName>
        <fullName evidence="8">Rhodopsin domain-containing protein</fullName>
    </recommendedName>
</protein>
<feature type="domain" description="Rhodopsin" evidence="8">
    <location>
        <begin position="47"/>
        <end position="286"/>
    </location>
</feature>
<feature type="compositionally biased region" description="Polar residues" evidence="6">
    <location>
        <begin position="381"/>
        <end position="397"/>
    </location>
</feature>
<feature type="compositionally biased region" description="Polar residues" evidence="6">
    <location>
        <begin position="362"/>
        <end position="372"/>
    </location>
</feature>
<evidence type="ECO:0000256" key="3">
    <source>
        <dbReference type="ARBA" id="ARBA00022989"/>
    </source>
</evidence>
<sequence length="397" mass="43422">MAALNMLVRSTSGPVFKERFPPLSPEGRGLLAAVVVMWVLATAWTGMRIISRNIRKSAYYMEDHLYFIGFVLFNALCITYVLAICVGGAGNDIGRLSEHHMYHYTRISIANQTMYAATLCFIKISLVAMIQRVFAASTSVTLRIASWATIVVITCWALYTILLGFFICLPVGATWGAATPTSCGNQTIAYSAVAVIDIISEVMIVALPMRLLSGLHIARPHKIGLFLVFGAGIVTIVFSCVRLKYALNIDFDNVTKSFAIASVSSILQAGVALMVASSPILRPVFDRTILHWLGVSVRSTGRNTSSNPTGGPSASRHQASAGYHDASRLSHHKGFRQMTESEEHLAWELRDMHGKHGDQRTTIKAQTTLSDNSSDRRSRAESPSNGQIIVTQETIVR</sequence>
<feature type="transmembrane region" description="Helical" evidence="7">
    <location>
        <begin position="65"/>
        <end position="89"/>
    </location>
</feature>
<feature type="region of interest" description="Disordered" evidence="6">
    <location>
        <begin position="300"/>
        <end position="326"/>
    </location>
</feature>
<dbReference type="PANTHER" id="PTHR33048">
    <property type="entry name" value="PTH11-LIKE INTEGRAL MEMBRANE PROTEIN (AFU_ORTHOLOGUE AFUA_5G11245)"/>
    <property type="match status" value="1"/>
</dbReference>
<evidence type="ECO:0000256" key="2">
    <source>
        <dbReference type="ARBA" id="ARBA00022692"/>
    </source>
</evidence>
<dbReference type="STRING" id="2010991.A0A3M2S965"/>
<reference evidence="9 10" key="1">
    <citation type="submission" date="2017-06" db="EMBL/GenBank/DDBJ databases">
        <title>Comparative genomic analysis of Ambrosia Fusariam Clade fungi.</title>
        <authorList>
            <person name="Stajich J.E."/>
            <person name="Carrillo J."/>
            <person name="Kijimoto T."/>
            <person name="Eskalen A."/>
            <person name="O'Donnell K."/>
            <person name="Kasson M."/>
        </authorList>
    </citation>
    <scope>NUCLEOTIDE SEQUENCE [LARGE SCALE GENOMIC DNA]</scope>
    <source>
        <strain evidence="9">UCR3666</strain>
    </source>
</reference>
<feature type="transmembrane region" description="Helical" evidence="7">
    <location>
        <begin position="142"/>
        <end position="167"/>
    </location>
</feature>
<keyword evidence="10" id="KW-1185">Reference proteome</keyword>
<dbReference type="Pfam" id="PF20684">
    <property type="entry name" value="Fung_rhodopsin"/>
    <property type="match status" value="1"/>
</dbReference>
<keyword evidence="4 7" id="KW-0472">Membrane</keyword>
<dbReference type="OrthoDB" id="5421689at2759"/>
<evidence type="ECO:0000259" key="8">
    <source>
        <dbReference type="Pfam" id="PF20684"/>
    </source>
</evidence>
<comment type="subcellular location">
    <subcellularLocation>
        <location evidence="1">Membrane</location>
        <topology evidence="1">Multi-pass membrane protein</topology>
    </subcellularLocation>
</comment>
<accession>A0A3M2S965</accession>
<comment type="caution">
    <text evidence="9">The sequence shown here is derived from an EMBL/GenBank/DDBJ whole genome shotgun (WGS) entry which is preliminary data.</text>
</comment>
<dbReference type="InterPro" id="IPR049326">
    <property type="entry name" value="Rhodopsin_dom_fungi"/>
</dbReference>
<dbReference type="EMBL" id="NKUJ01000094">
    <property type="protein sequence ID" value="RMJ14056.1"/>
    <property type="molecule type" value="Genomic_DNA"/>
</dbReference>
<dbReference type="InterPro" id="IPR052337">
    <property type="entry name" value="SAT4-like"/>
</dbReference>
<evidence type="ECO:0000256" key="5">
    <source>
        <dbReference type="ARBA" id="ARBA00038359"/>
    </source>
</evidence>
<feature type="transmembrane region" description="Helical" evidence="7">
    <location>
        <begin position="27"/>
        <end position="44"/>
    </location>
</feature>
<feature type="compositionally biased region" description="Polar residues" evidence="6">
    <location>
        <begin position="300"/>
        <end position="318"/>
    </location>
</feature>
<dbReference type="PANTHER" id="PTHR33048:SF57">
    <property type="entry name" value="INTEGRAL MEMBRANE PROTEIN-RELATED"/>
    <property type="match status" value="1"/>
</dbReference>
<proteinExistence type="inferred from homology"/>
<gene>
    <name evidence="9" type="ORF">CDV36_006304</name>
</gene>
<evidence type="ECO:0000256" key="6">
    <source>
        <dbReference type="SAM" id="MobiDB-lite"/>
    </source>
</evidence>